<keyword evidence="4" id="KW-1185">Reference proteome</keyword>
<organism evidence="3 4">
    <name type="scientific">Butyricicoccus intestinisimiae</name>
    <dbReference type="NCBI Taxonomy" id="2841509"/>
    <lineage>
        <taxon>Bacteria</taxon>
        <taxon>Bacillati</taxon>
        <taxon>Bacillota</taxon>
        <taxon>Clostridia</taxon>
        <taxon>Eubacteriales</taxon>
        <taxon>Butyricicoccaceae</taxon>
        <taxon>Butyricicoccus</taxon>
    </lineage>
</organism>
<dbReference type="PANTHER" id="PTHR32039:SF7">
    <property type="entry name" value="COMPETENCE PROTEIN COMM"/>
    <property type="match status" value="1"/>
</dbReference>
<comment type="caution">
    <text evidence="3">The sequence shown here is derived from an EMBL/GenBank/DDBJ whole genome shotgun (WGS) entry which is preliminary data.</text>
</comment>
<dbReference type="SMART" id="SM00382">
    <property type="entry name" value="AAA"/>
    <property type="match status" value="1"/>
</dbReference>
<dbReference type="Pfam" id="PF01078">
    <property type="entry name" value="Mg_chelatase"/>
    <property type="match status" value="1"/>
</dbReference>
<evidence type="ECO:0000313" key="3">
    <source>
        <dbReference type="EMBL" id="MBU5489903.1"/>
    </source>
</evidence>
<dbReference type="NCBIfam" id="TIGR00368">
    <property type="entry name" value="YifB family Mg chelatase-like AAA ATPase"/>
    <property type="match status" value="1"/>
</dbReference>
<proteinExistence type="inferred from homology"/>
<dbReference type="InterPro" id="IPR003593">
    <property type="entry name" value="AAA+_ATPase"/>
</dbReference>
<dbReference type="Pfam" id="PF13541">
    <property type="entry name" value="ChlI"/>
    <property type="match status" value="1"/>
</dbReference>
<dbReference type="RefSeq" id="WP_216469558.1">
    <property type="nucleotide sequence ID" value="NZ_JAHLQI010000002.1"/>
</dbReference>
<sequence length="508" mass="54761">MIATVFSAGIYGIEGYLVTVECGLVNGLPSFELVGLPGAAVKESKERVTTAARSIGMALLPARKTVNLAPADIRKEGAVYDLPILLGLLAAQGNIEQQLPDDSVFIGEIGLRGELRPVKGALSMAMAVQQAGKSKLFLPEGNAEEASLIGNDLIIYAVHHVEQILDHLTGKHPLEAYVPEHLVQDTPDAALDFCDVMGQENVKRAMEIAAAGGHNMLMSGSPGSGKSMMAKRIGTILPPMTPEEKMDVVRIYSIIGEGSRAARSQMRPVRAPHHTTSAAGIAGGGKGIPMPGELSLAHNGVLFLDELPEFRVDALEVLRQPIENGTVSIVRTAGRVTYPARFMLICAMNPCKCGWYGHPSGRCRCTPAEVKKYRRKISGPLLDRIDIQVHVRPVPLKDLSERKPAESSADIRARVIAARERQQARYAGTKTRCNADMQPAQLAEFCRPDAAGQALLDAAFKKLGMTARSYDRILRLARTIADLAGEERISAGHIAEAIQYRSMDRDGA</sequence>
<accession>A0ABS6EQC4</accession>
<protein>
    <submittedName>
        <fullName evidence="3">YifB family Mg chelatase-like AAA ATPase</fullName>
    </submittedName>
</protein>
<name>A0ABS6EQC4_9FIRM</name>
<feature type="domain" description="AAA+ ATPase" evidence="2">
    <location>
        <begin position="212"/>
        <end position="395"/>
    </location>
</feature>
<dbReference type="EMBL" id="JAHLQI010000002">
    <property type="protein sequence ID" value="MBU5489903.1"/>
    <property type="molecule type" value="Genomic_DNA"/>
</dbReference>
<dbReference type="Proteomes" id="UP000783588">
    <property type="component" value="Unassembled WGS sequence"/>
</dbReference>
<comment type="similarity">
    <text evidence="1">Belongs to the Mg-chelatase subunits D/I family. ComM subfamily.</text>
</comment>
<dbReference type="PANTHER" id="PTHR32039">
    <property type="entry name" value="MAGNESIUM-CHELATASE SUBUNIT CHLI"/>
    <property type="match status" value="1"/>
</dbReference>
<evidence type="ECO:0000259" key="2">
    <source>
        <dbReference type="SMART" id="SM00382"/>
    </source>
</evidence>
<evidence type="ECO:0000313" key="4">
    <source>
        <dbReference type="Proteomes" id="UP000783588"/>
    </source>
</evidence>
<dbReference type="Pfam" id="PF13335">
    <property type="entry name" value="Mg_chelatase_C"/>
    <property type="match status" value="1"/>
</dbReference>
<evidence type="ECO:0000256" key="1">
    <source>
        <dbReference type="ARBA" id="ARBA00006354"/>
    </source>
</evidence>
<dbReference type="InterPro" id="IPR045006">
    <property type="entry name" value="CHLI-like"/>
</dbReference>
<dbReference type="InterPro" id="IPR025158">
    <property type="entry name" value="Mg_chelat-rel_C"/>
</dbReference>
<dbReference type="InterPro" id="IPR004482">
    <property type="entry name" value="Mg_chelat-rel"/>
</dbReference>
<reference evidence="3 4" key="1">
    <citation type="submission" date="2021-06" db="EMBL/GenBank/DDBJ databases">
        <authorList>
            <person name="Sun Q."/>
            <person name="Li D."/>
        </authorList>
    </citation>
    <scope>NUCLEOTIDE SEQUENCE [LARGE SCALE GENOMIC DNA]</scope>
    <source>
        <strain evidence="3 4">MSJd-7</strain>
    </source>
</reference>
<dbReference type="InterPro" id="IPR000523">
    <property type="entry name" value="Mg_chelatse_chII-like_cat_dom"/>
</dbReference>
<gene>
    <name evidence="3" type="ORF">KQI75_04595</name>
</gene>